<dbReference type="STRING" id="369401.SAMN05428642_104177"/>
<accession>A0A1K2IPX1</accession>
<keyword evidence="2" id="KW-1185">Reference proteome</keyword>
<name>A0A1K2IPX1_9FLAO</name>
<dbReference type="EMBL" id="FPKV01000004">
    <property type="protein sequence ID" value="SFZ94431.1"/>
    <property type="molecule type" value="Genomic_DNA"/>
</dbReference>
<dbReference type="Proteomes" id="UP000182544">
    <property type="component" value="Unassembled WGS sequence"/>
</dbReference>
<evidence type="ECO:0000313" key="2">
    <source>
        <dbReference type="Proteomes" id="UP000182544"/>
    </source>
</evidence>
<gene>
    <name evidence="1" type="ORF">SAMN05428642_104177</name>
</gene>
<reference evidence="1 2" key="1">
    <citation type="submission" date="2016-10" db="EMBL/GenBank/DDBJ databases">
        <authorList>
            <person name="de Groot N.N."/>
        </authorList>
    </citation>
    <scope>NUCLEOTIDE SEQUENCE [LARGE SCALE GENOMIC DNA]</scope>
    <source>
        <strain evidence="1 2">DSM 18180</strain>
    </source>
</reference>
<sequence length="147" mass="17410">MLHRKLKIGDLTYSFHSKEIVCVNTKILTEIENNNETHQFRRIPLSSKWLKDVFDFDSKYIAMQYMTVYTSRVNGIKIHENGLGFSLGCTFRDKVKNNFGDGTHVYKPKINYVDELTAYLTLLTNQQFYFEDSLNMLNELFIEYRKN</sequence>
<dbReference type="AlphaFoldDB" id="A0A1K2IPX1"/>
<protein>
    <submittedName>
        <fullName evidence="1">Uncharacterized protein</fullName>
    </submittedName>
</protein>
<proteinExistence type="predicted"/>
<organism evidence="1 2">
    <name type="scientific">Flaviramulus basaltis</name>
    <dbReference type="NCBI Taxonomy" id="369401"/>
    <lineage>
        <taxon>Bacteria</taxon>
        <taxon>Pseudomonadati</taxon>
        <taxon>Bacteroidota</taxon>
        <taxon>Flavobacteriia</taxon>
        <taxon>Flavobacteriales</taxon>
        <taxon>Flavobacteriaceae</taxon>
        <taxon>Flaviramulus</taxon>
    </lineage>
</organism>
<dbReference type="RefSeq" id="WP_072403355.1">
    <property type="nucleotide sequence ID" value="NZ_FPKV01000004.1"/>
</dbReference>
<dbReference type="OrthoDB" id="9832301at2"/>
<evidence type="ECO:0000313" key="1">
    <source>
        <dbReference type="EMBL" id="SFZ94431.1"/>
    </source>
</evidence>